<feature type="domain" description="EGF-like" evidence="16">
    <location>
        <begin position="1067"/>
        <end position="1111"/>
    </location>
</feature>
<feature type="domain" description="EGF-like" evidence="16">
    <location>
        <begin position="604"/>
        <end position="645"/>
    </location>
</feature>
<dbReference type="CDD" id="cd00054">
    <property type="entry name" value="EGF_CA"/>
    <property type="match status" value="6"/>
</dbReference>
<keyword evidence="5 15" id="KW-0732">Signal</keyword>
<comment type="caution">
    <text evidence="13">Lacks conserved residue(s) required for the propagation of feature annotation.</text>
</comment>
<feature type="domain" description="EGF-like" evidence="16">
    <location>
        <begin position="306"/>
        <end position="346"/>
    </location>
</feature>
<dbReference type="AlphaFoldDB" id="A0A3Q3GRS5"/>
<dbReference type="FunFam" id="2.10.25.10:FF:000115">
    <property type="entry name" value="latent-transforming growth factor beta-binding protein 4 isoform X2"/>
    <property type="match status" value="1"/>
</dbReference>
<evidence type="ECO:0000256" key="10">
    <source>
        <dbReference type="ARBA" id="ARBA00038081"/>
    </source>
</evidence>
<reference evidence="18" key="2">
    <citation type="submission" date="2025-09" db="UniProtKB">
        <authorList>
            <consortium name="Ensembl"/>
        </authorList>
    </citation>
    <scope>IDENTIFICATION</scope>
</reference>
<dbReference type="InterPro" id="IPR050751">
    <property type="entry name" value="ECM_structural_protein"/>
</dbReference>
<feature type="compositionally biased region" description="Low complexity" evidence="14">
    <location>
        <begin position="177"/>
        <end position="202"/>
    </location>
</feature>
<dbReference type="Gene3D" id="3.90.290.10">
    <property type="entry name" value="TGF-beta binding (TB) domain"/>
    <property type="match status" value="4"/>
</dbReference>
<protein>
    <recommendedName>
        <fullName evidence="12">Latent-transforming growth factor beta-binding protein 4</fullName>
    </recommendedName>
</protein>
<feature type="domain" description="EGF-like" evidence="16">
    <location>
        <begin position="483"/>
        <end position="520"/>
    </location>
</feature>
<feature type="disulfide bond" evidence="13">
    <location>
        <begin position="83"/>
        <end position="93"/>
    </location>
</feature>
<dbReference type="Ensembl" id="ENSLBET00000034547.1">
    <property type="protein sequence ID" value="ENSLBEP00000033083.1"/>
    <property type="gene ID" value="ENSLBEG00000024891.1"/>
</dbReference>
<evidence type="ECO:0000256" key="2">
    <source>
        <dbReference type="ARBA" id="ARBA00022525"/>
    </source>
</evidence>
<dbReference type="Pfam" id="PF00008">
    <property type="entry name" value="EGF"/>
    <property type="match status" value="1"/>
</dbReference>
<keyword evidence="6" id="KW-0677">Repeat</keyword>
<dbReference type="SMART" id="SM00181">
    <property type="entry name" value="EGF"/>
    <property type="match status" value="12"/>
</dbReference>
<sequence length="1128" mass="123693">MDQRITRIHLLSLPLLVCAMFSAAVGNHTGRIKVVFTPTICKLTCIGGRCHNNCEQGNTTTIISENGHATDTLTAPNFRVVVCHLPCINGGKCSTRDKCQCPPSFTGKFCQMPIQNGHQQHQQTSGGYSQTQVHSTHTLPLTYSNVVIPSYVNIHIKHPPEASVQVHQVSQLDNYHNNNNNGHQLKGSQSGSSSSSSTSYSYHHSESSQKIQHHGYNRVYPAQHGYQVPQYHPVTSKNTLGRCFQETAGSQCGKALPGLTKQEQCCGTIGTSWGFHKCQKCPKTQSIPLIDCPQGYKRVNSSHCQDLDECQLQGVCPNGNCMNTVGSYRCMCKPGFVPDPTLTTCISNTPAIQEEKGACFRLVSSGRQCLHPVSAQLSKQLCCCSVGKAWGPRCDKCPPPGTGKAVSYVRHLSGLSENIRPILYPYTFLSPFYQESIMPNTVQHSCILVWPYKSVIERTSPPAPVEILPSNAGQDIAPTISAEVDECQVNPYICGQGICYNTAGGYTCHCYEGYRLDDANTTCVDENECLQLPCNSGICSNTEGSYLCLFYCVVSDIDECQNQSVCTRGHCQNTEGSFICHCGPGFRVSPAGDNCDGMIYLTSHVDECVEEARPCAAEGECVNNVGSYTCTCPSGYRQINEFFCLSLFPHGVCHNTEGSYLCVCLIGFTASLDTPSCDDIDECGLNETLCGPHGFCENRLGSFQCLCDQGYQESQDGRGCVDVNECELLSSVCGEAQCVNVDGSFLCMCPSGQEYNLMIAKCEPVPTTSSVERKECYYRLNDENLCESVLTSHVTLQECCCTLGAGWGDNCEVHPCPVNGTDQFNQMCPSGRGFIPTEDLLYDADECTLFGQEVCKGGFCLDTEGSYECYCKTGQDYDPAKLECKDIDECLDESVCVGGQCMNTDGSYMCFCTHPMVLDPNSNRCVFSPEQHESEQVDYMGICWQTVRETMTCTRPLGPSRKTTYTECCCLYGEAWGMDCALCPPRNTEDYASMCNLPLGDGRRPYGRDALVAGPVHEYEAFEGLQAEECGILNGCENGRCVRVQEGYTCDCFDGYTLDLSRMACIDVNECSELNNRMSLCKNAKCINTVGSYQCVCLPGFTPSDKPNYCTDLLEQNLHIDSELQPLI</sequence>
<evidence type="ECO:0000256" key="5">
    <source>
        <dbReference type="ARBA" id="ARBA00022729"/>
    </source>
</evidence>
<dbReference type="PANTHER" id="PTHR24034:SF209">
    <property type="entry name" value="EGF-LIKE DOMAIN-CONTAINING PROTEIN"/>
    <property type="match status" value="1"/>
</dbReference>
<evidence type="ECO:0000256" key="13">
    <source>
        <dbReference type="PROSITE-ProRule" id="PRU00076"/>
    </source>
</evidence>
<dbReference type="GO" id="GO:0071944">
    <property type="term" value="C:cell periphery"/>
    <property type="evidence" value="ECO:0007669"/>
    <property type="project" value="UniProtKB-ARBA"/>
</dbReference>
<organism evidence="18 19">
    <name type="scientific">Labrus bergylta</name>
    <name type="common">ballan wrasse</name>
    <dbReference type="NCBI Taxonomy" id="56723"/>
    <lineage>
        <taxon>Eukaryota</taxon>
        <taxon>Metazoa</taxon>
        <taxon>Chordata</taxon>
        <taxon>Craniata</taxon>
        <taxon>Vertebrata</taxon>
        <taxon>Euteleostomi</taxon>
        <taxon>Actinopterygii</taxon>
        <taxon>Neopterygii</taxon>
        <taxon>Teleostei</taxon>
        <taxon>Neoteleostei</taxon>
        <taxon>Acanthomorphata</taxon>
        <taxon>Eupercaria</taxon>
        <taxon>Labriformes</taxon>
        <taxon>Labridae</taxon>
        <taxon>Labrus</taxon>
    </lineage>
</organism>
<dbReference type="PROSITE" id="PS00022">
    <property type="entry name" value="EGF_1"/>
    <property type="match status" value="1"/>
</dbReference>
<dbReference type="FunFam" id="3.90.290.10:FF:000002">
    <property type="entry name" value="Latent-transforming growth factor beta-binding protein 3 isoform 1"/>
    <property type="match status" value="1"/>
</dbReference>
<feature type="signal peptide" evidence="15">
    <location>
        <begin position="1"/>
        <end position="26"/>
    </location>
</feature>
<dbReference type="InterPro" id="IPR000742">
    <property type="entry name" value="EGF"/>
</dbReference>
<accession>A0A3Q3GRS5</accession>
<dbReference type="SUPFAM" id="SSF57184">
    <property type="entry name" value="Growth factor receptor domain"/>
    <property type="match status" value="2"/>
</dbReference>
<evidence type="ECO:0000313" key="18">
    <source>
        <dbReference type="Ensembl" id="ENSLBEP00000033083.1"/>
    </source>
</evidence>
<dbReference type="PROSITE" id="PS50026">
    <property type="entry name" value="EGF_3"/>
    <property type="match status" value="8"/>
</dbReference>
<evidence type="ECO:0000256" key="14">
    <source>
        <dbReference type="SAM" id="MobiDB-lite"/>
    </source>
</evidence>
<feature type="domain" description="TB" evidence="17">
    <location>
        <begin position="241"/>
        <end position="282"/>
    </location>
</feature>
<feature type="region of interest" description="Disordered" evidence="14">
    <location>
        <begin position="173"/>
        <end position="212"/>
    </location>
</feature>
<evidence type="ECO:0000256" key="12">
    <source>
        <dbReference type="ARBA" id="ARBA00072995"/>
    </source>
</evidence>
<feature type="chain" id="PRO_5018554533" description="Latent-transforming growth factor beta-binding protein 4" evidence="15">
    <location>
        <begin position="27"/>
        <end position="1128"/>
    </location>
</feature>
<keyword evidence="8" id="KW-0325">Glycoprotein</keyword>
<evidence type="ECO:0000256" key="8">
    <source>
        <dbReference type="ARBA" id="ARBA00023180"/>
    </source>
</evidence>
<proteinExistence type="inferred from homology"/>
<feature type="domain" description="TB" evidence="17">
    <location>
        <begin position="774"/>
        <end position="828"/>
    </location>
</feature>
<dbReference type="GO" id="GO:0005509">
    <property type="term" value="F:calcium ion binding"/>
    <property type="evidence" value="ECO:0007669"/>
    <property type="project" value="InterPro"/>
</dbReference>
<keyword evidence="19" id="KW-1185">Reference proteome</keyword>
<dbReference type="GeneTree" id="ENSGT00940000155823"/>
<dbReference type="Proteomes" id="UP000261660">
    <property type="component" value="Unplaced"/>
</dbReference>
<evidence type="ECO:0000259" key="16">
    <source>
        <dbReference type="PROSITE" id="PS50026"/>
    </source>
</evidence>
<dbReference type="FunFam" id="2.10.25.10:FF:000017">
    <property type="entry name" value="latent-transforming growth factor beta-binding protein 4 isoform X1"/>
    <property type="match status" value="1"/>
</dbReference>
<feature type="domain" description="EGF-like" evidence="16">
    <location>
        <begin position="679"/>
        <end position="721"/>
    </location>
</feature>
<dbReference type="InterPro" id="IPR018097">
    <property type="entry name" value="EGF_Ca-bd_CS"/>
</dbReference>
<evidence type="ECO:0000256" key="11">
    <source>
        <dbReference type="ARBA" id="ARBA00064273"/>
    </source>
</evidence>
<dbReference type="SMART" id="SM00179">
    <property type="entry name" value="EGF_CA"/>
    <property type="match status" value="12"/>
</dbReference>
<keyword evidence="3" id="KW-0272">Extracellular matrix</keyword>
<dbReference type="PROSITE" id="PS00010">
    <property type="entry name" value="ASX_HYDROXYL"/>
    <property type="match status" value="6"/>
</dbReference>
<dbReference type="FunFam" id="2.10.25.10:FF:000056">
    <property type="entry name" value="Latent-transforming growth factor beta-binding protein 3 isoform 2"/>
    <property type="match status" value="1"/>
</dbReference>
<dbReference type="PROSITE" id="PS01187">
    <property type="entry name" value="EGF_CA"/>
    <property type="match status" value="5"/>
</dbReference>
<evidence type="ECO:0000256" key="9">
    <source>
        <dbReference type="ARBA" id="ARBA00023183"/>
    </source>
</evidence>
<keyword evidence="2" id="KW-0964">Secreted</keyword>
<comment type="subunit">
    <text evidence="11">Forms part of the large latent transforming growth factor beta precursor complex; removal is essential for activation of complex. Interacts with LTBP1 and TGFB1. Interacts with EFEMP2; this interaction promotes fibrillar deposition of EFEMP2.</text>
</comment>
<dbReference type="STRING" id="56723.ENSLBEP00000033083"/>
<keyword evidence="4 13" id="KW-0245">EGF-like domain</keyword>
<dbReference type="Gene3D" id="2.10.25.10">
    <property type="entry name" value="Laminin"/>
    <property type="match status" value="12"/>
</dbReference>
<comment type="subcellular location">
    <subcellularLocation>
        <location evidence="1">Secreted</location>
        <location evidence="1">Extracellular space</location>
        <location evidence="1">Extracellular matrix</location>
    </subcellularLocation>
</comment>
<feature type="disulfide bond" evidence="13">
    <location>
        <begin position="101"/>
        <end position="110"/>
    </location>
</feature>
<keyword evidence="9" id="KW-0340">Growth factor binding</keyword>
<dbReference type="Pfam" id="PF00683">
    <property type="entry name" value="TB"/>
    <property type="match status" value="4"/>
</dbReference>
<dbReference type="SUPFAM" id="SSF57196">
    <property type="entry name" value="EGF/Laminin"/>
    <property type="match status" value="7"/>
</dbReference>
<dbReference type="Pfam" id="PF07645">
    <property type="entry name" value="EGF_CA"/>
    <property type="match status" value="11"/>
</dbReference>
<evidence type="ECO:0000256" key="1">
    <source>
        <dbReference type="ARBA" id="ARBA00004498"/>
    </source>
</evidence>
<dbReference type="InterPro" id="IPR009030">
    <property type="entry name" value="Growth_fac_rcpt_cys_sf"/>
</dbReference>
<evidence type="ECO:0000256" key="15">
    <source>
        <dbReference type="SAM" id="SignalP"/>
    </source>
</evidence>
<feature type="domain" description="EGF-like" evidence="16">
    <location>
        <begin position="79"/>
        <end position="111"/>
    </location>
</feature>
<feature type="domain" description="TB" evidence="17">
    <location>
        <begin position="357"/>
        <end position="402"/>
    </location>
</feature>
<evidence type="ECO:0000256" key="6">
    <source>
        <dbReference type="ARBA" id="ARBA00022737"/>
    </source>
</evidence>
<dbReference type="GO" id="GO:0030855">
    <property type="term" value="P:epithelial cell differentiation"/>
    <property type="evidence" value="ECO:0007669"/>
    <property type="project" value="UniProtKB-ARBA"/>
</dbReference>
<dbReference type="PANTHER" id="PTHR24034">
    <property type="entry name" value="EGF-LIKE DOMAIN-CONTAINING PROTEIN"/>
    <property type="match status" value="1"/>
</dbReference>
<dbReference type="PROSITE" id="PS51364">
    <property type="entry name" value="TB"/>
    <property type="match status" value="4"/>
</dbReference>
<dbReference type="GO" id="GO:0019838">
    <property type="term" value="F:growth factor binding"/>
    <property type="evidence" value="ECO:0007669"/>
    <property type="project" value="UniProtKB-KW"/>
</dbReference>
<dbReference type="FunFam" id="2.10.25.10:FF:000046">
    <property type="entry name" value="Latent-transforming growth factor beta-binding protein 1 isoform x2"/>
    <property type="match status" value="1"/>
</dbReference>
<dbReference type="InterPro" id="IPR017878">
    <property type="entry name" value="TB_dom"/>
</dbReference>
<dbReference type="InterPro" id="IPR036773">
    <property type="entry name" value="TB_dom_sf"/>
</dbReference>
<comment type="similarity">
    <text evidence="10">Belongs to the LTBP family.</text>
</comment>
<name>A0A3Q3GRS5_9LABR</name>
<dbReference type="FunFam" id="2.10.25.10:FF:000005">
    <property type="entry name" value="Fibrillin 2"/>
    <property type="match status" value="1"/>
</dbReference>
<dbReference type="SUPFAM" id="SSF57581">
    <property type="entry name" value="TB module/8-cys domain"/>
    <property type="match status" value="4"/>
</dbReference>
<keyword evidence="7 13" id="KW-1015">Disulfide bond</keyword>
<dbReference type="InterPro" id="IPR000152">
    <property type="entry name" value="EGF-type_Asp/Asn_hydroxyl_site"/>
</dbReference>
<dbReference type="FunFam" id="2.10.25.10:FF:000024">
    <property type="entry name" value="Putative latent-transforming growth factor beta-binding protein 2"/>
    <property type="match status" value="1"/>
</dbReference>
<feature type="domain" description="TB" evidence="17">
    <location>
        <begin position="941"/>
        <end position="995"/>
    </location>
</feature>
<dbReference type="FunFam" id="2.10.25.10:FF:000019">
    <property type="entry name" value="latent-transforming growth factor beta-binding protein 1 isoform X2"/>
    <property type="match status" value="1"/>
</dbReference>
<evidence type="ECO:0000256" key="7">
    <source>
        <dbReference type="ARBA" id="ARBA00023157"/>
    </source>
</evidence>
<evidence type="ECO:0000256" key="4">
    <source>
        <dbReference type="ARBA" id="ARBA00022536"/>
    </source>
</evidence>
<feature type="domain" description="EGF-like" evidence="16">
    <location>
        <begin position="1026"/>
        <end position="1062"/>
    </location>
</feature>
<dbReference type="InterPro" id="IPR049883">
    <property type="entry name" value="NOTCH1_EGF-like"/>
</dbReference>
<evidence type="ECO:0000256" key="3">
    <source>
        <dbReference type="ARBA" id="ARBA00022530"/>
    </source>
</evidence>
<dbReference type="PROSITE" id="PS01186">
    <property type="entry name" value="EGF_2"/>
    <property type="match status" value="5"/>
</dbReference>
<dbReference type="InterPro" id="IPR001881">
    <property type="entry name" value="EGF-like_Ca-bd_dom"/>
</dbReference>
<evidence type="ECO:0000313" key="19">
    <source>
        <dbReference type="Proteomes" id="UP000261660"/>
    </source>
</evidence>
<dbReference type="FunFam" id="2.10.25.10:FF:000038">
    <property type="entry name" value="Fibrillin 2"/>
    <property type="match status" value="1"/>
</dbReference>
<feature type="domain" description="EGF-like" evidence="16">
    <location>
        <begin position="556"/>
        <end position="596"/>
    </location>
</feature>
<dbReference type="InParanoid" id="A0A3Q3GRS5"/>
<reference evidence="18" key="1">
    <citation type="submission" date="2025-08" db="UniProtKB">
        <authorList>
            <consortium name="Ensembl"/>
        </authorList>
    </citation>
    <scope>IDENTIFICATION</scope>
</reference>
<evidence type="ECO:0000259" key="17">
    <source>
        <dbReference type="PROSITE" id="PS51364"/>
    </source>
</evidence>